<organism evidence="1 2">
    <name type="scientific">Rotaria magnacalcarata</name>
    <dbReference type="NCBI Taxonomy" id="392030"/>
    <lineage>
        <taxon>Eukaryota</taxon>
        <taxon>Metazoa</taxon>
        <taxon>Spiralia</taxon>
        <taxon>Gnathifera</taxon>
        <taxon>Rotifera</taxon>
        <taxon>Eurotatoria</taxon>
        <taxon>Bdelloidea</taxon>
        <taxon>Philodinida</taxon>
        <taxon>Philodinidae</taxon>
        <taxon>Rotaria</taxon>
    </lineage>
</organism>
<dbReference type="AlphaFoldDB" id="A0A816V1X5"/>
<reference evidence="1" key="1">
    <citation type="submission" date="2021-02" db="EMBL/GenBank/DDBJ databases">
        <authorList>
            <person name="Nowell W R."/>
        </authorList>
    </citation>
    <scope>NUCLEOTIDE SEQUENCE</scope>
</reference>
<sequence length="307" mass="35237">MILFWSIVQKPNEAIDLEKNYCKMCFDKLKSEEPDAVFSCVQKQIGVYSATSATGNMKSHLLATHRISELQQTKIINQHIFSMFSRDRHAQKASQLKQQLGHQLTLMCCRESLPFLIVENEGFQDFLICNKLVNSKEDIPSKTILSPINLNKIYDICVKKTNEQLKSASPFPATTCDIRCDKYKHRSLTVLNEFNLSSTNIIVVTNNPDEFHTLKNRVVTRWNTILIMLRSYESNMPGIEIILRRLKLFDLILTPTENEIGRDLVDFLSAFETTRTILSASKSYPTISLCLLLRIVSIKCLHWNSAE</sequence>
<accession>A0A816V1X5</accession>
<protein>
    <recommendedName>
        <fullName evidence="3">BED-type domain-containing protein</fullName>
    </recommendedName>
</protein>
<evidence type="ECO:0000313" key="1">
    <source>
        <dbReference type="EMBL" id="CAF2114662.1"/>
    </source>
</evidence>
<dbReference type="EMBL" id="CAJNRF010009890">
    <property type="protein sequence ID" value="CAF2114662.1"/>
    <property type="molecule type" value="Genomic_DNA"/>
</dbReference>
<name>A0A816V1X5_9BILA</name>
<evidence type="ECO:0000313" key="2">
    <source>
        <dbReference type="Proteomes" id="UP000663856"/>
    </source>
</evidence>
<dbReference type="SUPFAM" id="SSF140996">
    <property type="entry name" value="Hermes dimerisation domain"/>
    <property type="match status" value="1"/>
</dbReference>
<comment type="caution">
    <text evidence="1">The sequence shown here is derived from an EMBL/GenBank/DDBJ whole genome shotgun (WGS) entry which is preliminary data.</text>
</comment>
<proteinExistence type="predicted"/>
<gene>
    <name evidence="1" type="ORF">WKI299_LOCUS22948</name>
</gene>
<evidence type="ECO:0008006" key="3">
    <source>
        <dbReference type="Google" id="ProtNLM"/>
    </source>
</evidence>
<dbReference type="Proteomes" id="UP000663856">
    <property type="component" value="Unassembled WGS sequence"/>
</dbReference>